<evidence type="ECO:0000256" key="1">
    <source>
        <dbReference type="ARBA" id="ARBA00004127"/>
    </source>
</evidence>
<comment type="subcellular location">
    <subcellularLocation>
        <location evidence="1">Endomembrane system</location>
        <topology evidence="1">Multi-pass membrane protein</topology>
    </subcellularLocation>
</comment>
<comment type="caution">
    <text evidence="3">The sequence shown here is derived from an EMBL/GenBank/DDBJ whole genome shotgun (WGS) entry which is preliminary data.</text>
</comment>
<gene>
    <name evidence="3" type="ORF">PHET_02605</name>
</gene>
<organism evidence="3 4">
    <name type="scientific">Paragonimus heterotremus</name>
    <dbReference type="NCBI Taxonomy" id="100268"/>
    <lineage>
        <taxon>Eukaryota</taxon>
        <taxon>Metazoa</taxon>
        <taxon>Spiralia</taxon>
        <taxon>Lophotrochozoa</taxon>
        <taxon>Platyhelminthes</taxon>
        <taxon>Trematoda</taxon>
        <taxon>Digenea</taxon>
        <taxon>Plagiorchiida</taxon>
        <taxon>Troglotremata</taxon>
        <taxon>Troglotrematidae</taxon>
        <taxon>Paragonimus</taxon>
    </lineage>
</organism>
<feature type="transmembrane region" description="Helical" evidence="2">
    <location>
        <begin position="32"/>
        <end position="52"/>
    </location>
</feature>
<accession>A0A8J4TL20</accession>
<evidence type="ECO:0000313" key="3">
    <source>
        <dbReference type="EMBL" id="KAF5403876.1"/>
    </source>
</evidence>
<evidence type="ECO:0000313" key="4">
    <source>
        <dbReference type="Proteomes" id="UP000748531"/>
    </source>
</evidence>
<dbReference type="GO" id="GO:0046873">
    <property type="term" value="F:metal ion transmembrane transporter activity"/>
    <property type="evidence" value="ECO:0007669"/>
    <property type="project" value="InterPro"/>
</dbReference>
<dbReference type="PANTHER" id="PTHR16133:SF0">
    <property type="entry name" value="ZINC_IRON REGULATED TRANSPORTER-RELATED PROTEIN 102B, ISOFORM E"/>
    <property type="match status" value="1"/>
</dbReference>
<keyword evidence="2" id="KW-1133">Transmembrane helix</keyword>
<dbReference type="PANTHER" id="PTHR16133">
    <property type="entry name" value="SOLUTE CARRIER FAMILY 39 ZINC TRANSPORTER , MEMBER 9-RELATED"/>
    <property type="match status" value="1"/>
</dbReference>
<dbReference type="AlphaFoldDB" id="A0A8J4TL20"/>
<keyword evidence="2" id="KW-0472">Membrane</keyword>
<dbReference type="InterPro" id="IPR045891">
    <property type="entry name" value="ZIP9"/>
</dbReference>
<reference evidence="3" key="1">
    <citation type="submission" date="2019-05" db="EMBL/GenBank/DDBJ databases">
        <title>Annotation for the trematode Paragonimus heterotremus.</title>
        <authorList>
            <person name="Choi Y.-J."/>
        </authorList>
    </citation>
    <scope>NUCLEOTIDE SEQUENCE</scope>
    <source>
        <strain evidence="3">LC</strain>
    </source>
</reference>
<dbReference type="Proteomes" id="UP000748531">
    <property type="component" value="Unassembled WGS sequence"/>
</dbReference>
<evidence type="ECO:0000256" key="2">
    <source>
        <dbReference type="SAM" id="Phobius"/>
    </source>
</evidence>
<keyword evidence="2" id="KW-0812">Transmembrane</keyword>
<keyword evidence="4" id="KW-1185">Reference proteome</keyword>
<dbReference type="EMBL" id="LUCH01000998">
    <property type="protein sequence ID" value="KAF5403876.1"/>
    <property type="molecule type" value="Genomic_DNA"/>
</dbReference>
<dbReference type="GO" id="GO:0012505">
    <property type="term" value="C:endomembrane system"/>
    <property type="evidence" value="ECO:0007669"/>
    <property type="project" value="UniProtKB-SubCell"/>
</dbReference>
<proteinExistence type="predicted"/>
<feature type="transmembrane region" description="Helical" evidence="2">
    <location>
        <begin position="6"/>
        <end position="25"/>
    </location>
</feature>
<name>A0A8J4TL20_9TREM</name>
<dbReference type="GO" id="GO:0006829">
    <property type="term" value="P:zinc ion transport"/>
    <property type="evidence" value="ECO:0007669"/>
    <property type="project" value="InterPro"/>
</dbReference>
<protein>
    <submittedName>
        <fullName evidence="3">Uncharacterized protein</fullName>
    </submittedName>
</protein>
<dbReference type="OrthoDB" id="19859at2759"/>
<sequence>MLTFIFLNLLLFVGSYLAGYLPIAFNLSPAKLRLLTIFGAGLLLGAALVIIIPEGIDSLYSVQQKSSLEKMRLLENHGGANALLQIKTTVYAIDFVLVHARVGFGLPSKEYRRPTVFSISSVVLQMRLTLVSFVSAALNCSSEPYDASDFILLFTVAVGITSL</sequence>